<dbReference type="InterPro" id="IPR001138">
    <property type="entry name" value="Zn2Cys6_DnaBD"/>
</dbReference>
<evidence type="ECO:0000313" key="5">
    <source>
        <dbReference type="Proteomes" id="UP000694255"/>
    </source>
</evidence>
<organism evidence="4 5">
    <name type="scientific">[Candida] subhashii</name>
    <dbReference type="NCBI Taxonomy" id="561895"/>
    <lineage>
        <taxon>Eukaryota</taxon>
        <taxon>Fungi</taxon>
        <taxon>Dikarya</taxon>
        <taxon>Ascomycota</taxon>
        <taxon>Saccharomycotina</taxon>
        <taxon>Pichiomycetes</taxon>
        <taxon>Debaryomycetaceae</taxon>
        <taxon>Spathaspora</taxon>
    </lineage>
</organism>
<dbReference type="Pfam" id="PF00172">
    <property type="entry name" value="Zn_clus"/>
    <property type="match status" value="1"/>
</dbReference>
<dbReference type="GO" id="GO:0000981">
    <property type="term" value="F:DNA-binding transcription factor activity, RNA polymerase II-specific"/>
    <property type="evidence" value="ECO:0007669"/>
    <property type="project" value="InterPro"/>
</dbReference>
<comment type="caution">
    <text evidence="4">The sequence shown here is derived from an EMBL/GenBank/DDBJ whole genome shotgun (WGS) entry which is preliminary data.</text>
</comment>
<dbReference type="PROSITE" id="PS00463">
    <property type="entry name" value="ZN2_CY6_FUNGAL_1"/>
    <property type="match status" value="1"/>
</dbReference>
<keyword evidence="1" id="KW-0539">Nucleus</keyword>
<dbReference type="GeneID" id="73467961"/>
<evidence type="ECO:0000259" key="3">
    <source>
        <dbReference type="PROSITE" id="PS50048"/>
    </source>
</evidence>
<feature type="domain" description="Zn(2)-C6 fungal-type" evidence="3">
    <location>
        <begin position="14"/>
        <end position="45"/>
    </location>
</feature>
<protein>
    <recommendedName>
        <fullName evidence="3">Zn(2)-C6 fungal-type domain-containing protein</fullName>
    </recommendedName>
</protein>
<sequence length="261" mass="29730">MTGDASRKTRSRTGCFTCRRRKKKCDELSYPICQNCQVKGLECAWPPLKHEIHKKVEQVRYIDYSGPISAKSEKRVNEDVGEEEEEEEHEDAYKSLDEETESSLSSIDLINLTSAPTNNTSVRRTSIDNSKIYKSWQTTNVPSNSFLKPQIKPTSSARMPDNHKKSKREYYLQRIAMQQDFDLISSGFQQNSNIPGRSISYDDFKSMSNSAESLNSLLADPLLMSSIDSPVVDDTFLEQAIRQVLPSETPETTQVKQKSRE</sequence>
<dbReference type="PANTHER" id="PTHR37534:SF46">
    <property type="entry name" value="ZN(II)2CYS6 TRANSCRIPTION FACTOR (EUROFUNG)"/>
    <property type="match status" value="1"/>
</dbReference>
<dbReference type="RefSeq" id="XP_049265704.1">
    <property type="nucleotide sequence ID" value="XM_049404784.1"/>
</dbReference>
<dbReference type="OrthoDB" id="415590at2759"/>
<name>A0A8J5QLV2_9ASCO</name>
<reference evidence="4 5" key="1">
    <citation type="journal article" date="2021" name="DNA Res.">
        <title>Genome analysis of Candida subhashii reveals its hybrid nature and dual mitochondrial genome conformations.</title>
        <authorList>
            <person name="Mixao V."/>
            <person name="Hegedusova E."/>
            <person name="Saus E."/>
            <person name="Pryszcz L.P."/>
            <person name="Cillingova A."/>
            <person name="Nosek J."/>
            <person name="Gabaldon T."/>
        </authorList>
    </citation>
    <scope>NUCLEOTIDE SEQUENCE [LARGE SCALE GENOMIC DNA]</scope>
    <source>
        <strain evidence="4 5">CBS 10753</strain>
    </source>
</reference>
<dbReference type="AlphaFoldDB" id="A0A8J5QLV2"/>
<feature type="region of interest" description="Disordered" evidence="2">
    <location>
        <begin position="144"/>
        <end position="164"/>
    </location>
</feature>
<feature type="region of interest" description="Disordered" evidence="2">
    <location>
        <begin position="72"/>
        <end position="98"/>
    </location>
</feature>
<evidence type="ECO:0000256" key="2">
    <source>
        <dbReference type="SAM" id="MobiDB-lite"/>
    </source>
</evidence>
<proteinExistence type="predicted"/>
<dbReference type="PROSITE" id="PS50048">
    <property type="entry name" value="ZN2_CY6_FUNGAL_2"/>
    <property type="match status" value="1"/>
</dbReference>
<evidence type="ECO:0000313" key="4">
    <source>
        <dbReference type="EMBL" id="KAG7665472.1"/>
    </source>
</evidence>
<accession>A0A8J5QLV2</accession>
<keyword evidence="5" id="KW-1185">Reference proteome</keyword>
<dbReference type="GO" id="GO:0008270">
    <property type="term" value="F:zinc ion binding"/>
    <property type="evidence" value="ECO:0007669"/>
    <property type="project" value="InterPro"/>
</dbReference>
<dbReference type="EMBL" id="JAGSYN010000050">
    <property type="protein sequence ID" value="KAG7665472.1"/>
    <property type="molecule type" value="Genomic_DNA"/>
</dbReference>
<dbReference type="PANTHER" id="PTHR37534">
    <property type="entry name" value="TRANSCRIPTIONAL ACTIVATOR PROTEIN UGA3"/>
    <property type="match status" value="1"/>
</dbReference>
<feature type="compositionally biased region" description="Acidic residues" evidence="2">
    <location>
        <begin position="79"/>
        <end position="90"/>
    </location>
</feature>
<evidence type="ECO:0000256" key="1">
    <source>
        <dbReference type="ARBA" id="ARBA00023242"/>
    </source>
</evidence>
<gene>
    <name evidence="4" type="ORF">J8A68_001160</name>
</gene>
<dbReference type="Proteomes" id="UP000694255">
    <property type="component" value="Unassembled WGS sequence"/>
</dbReference>
<dbReference type="SMART" id="SM00066">
    <property type="entry name" value="GAL4"/>
    <property type="match status" value="1"/>
</dbReference>
<dbReference type="CDD" id="cd00067">
    <property type="entry name" value="GAL4"/>
    <property type="match status" value="1"/>
</dbReference>
<feature type="compositionally biased region" description="Polar residues" evidence="2">
    <location>
        <begin position="144"/>
        <end position="157"/>
    </location>
</feature>